<evidence type="ECO:0000313" key="1">
    <source>
        <dbReference type="EMBL" id="SVD71160.1"/>
    </source>
</evidence>
<dbReference type="AlphaFoldDB" id="A0A382XJY5"/>
<gene>
    <name evidence="1" type="ORF">METZ01_LOCUS424014</name>
</gene>
<proteinExistence type="predicted"/>
<sequence length="176" mass="20491">MKIKRTVILLLILLCSALQASPLTKQLKEKIRNTPAQEYIRIYIALTDNYNFMSIDETLGELNKIERRDFVKSELKLFYTESQKEILAQIKELETEGLVTNVKPLWITNVILCEGTGEAIYKLAKREDIRKIDHDEYRIVLPELNGNQSHLHDDQSREITWNVLIVNADDVWAEGY</sequence>
<accession>A0A382XJY5</accession>
<reference evidence="1" key="1">
    <citation type="submission" date="2018-05" db="EMBL/GenBank/DDBJ databases">
        <authorList>
            <person name="Lanie J.A."/>
            <person name="Ng W.-L."/>
            <person name="Kazmierczak K.M."/>
            <person name="Andrzejewski T.M."/>
            <person name="Davidsen T.M."/>
            <person name="Wayne K.J."/>
            <person name="Tettelin H."/>
            <person name="Glass J.I."/>
            <person name="Rusch D."/>
            <person name="Podicherti R."/>
            <person name="Tsui H.-C.T."/>
            <person name="Winkler M.E."/>
        </authorList>
    </citation>
    <scope>NUCLEOTIDE SEQUENCE</scope>
</reference>
<evidence type="ECO:0008006" key="2">
    <source>
        <dbReference type="Google" id="ProtNLM"/>
    </source>
</evidence>
<name>A0A382XJY5_9ZZZZ</name>
<organism evidence="1">
    <name type="scientific">marine metagenome</name>
    <dbReference type="NCBI Taxonomy" id="408172"/>
    <lineage>
        <taxon>unclassified sequences</taxon>
        <taxon>metagenomes</taxon>
        <taxon>ecological metagenomes</taxon>
    </lineage>
</organism>
<dbReference type="EMBL" id="UINC01168228">
    <property type="protein sequence ID" value="SVD71160.1"/>
    <property type="molecule type" value="Genomic_DNA"/>
</dbReference>
<feature type="non-terminal residue" evidence="1">
    <location>
        <position position="176"/>
    </location>
</feature>
<protein>
    <recommendedName>
        <fullName evidence="2">Inhibitor I9 domain-containing protein</fullName>
    </recommendedName>
</protein>